<dbReference type="OMA" id="TRSATHQ"/>
<sequence length="94" mass="10249">MSTSEGLLVLTGNITHRQQRISSSTELAITTNLSSSSEPLPSSTPATTVTTRPDPVTFQKPFGNFIDVIVAAFTVSSNFVNFRKWLVANILYKT</sequence>
<feature type="region of interest" description="Disordered" evidence="1">
    <location>
        <begin position="32"/>
        <end position="53"/>
    </location>
</feature>
<gene>
    <name evidence="2" type="ORF">LOAG_11513</name>
</gene>
<dbReference type="InParanoid" id="A0A1S0TMX3"/>
<proteinExistence type="predicted"/>
<dbReference type="AlphaFoldDB" id="A0A1S0TMX3"/>
<dbReference type="CTD" id="9948970"/>
<protein>
    <submittedName>
        <fullName evidence="2">Uncharacterized protein</fullName>
    </submittedName>
</protein>
<evidence type="ECO:0000256" key="1">
    <source>
        <dbReference type="SAM" id="MobiDB-lite"/>
    </source>
</evidence>
<dbReference type="KEGG" id="loa:LOAG_11513"/>
<organism evidence="2">
    <name type="scientific">Loa loa</name>
    <name type="common">Eye worm</name>
    <name type="synonym">Filaria loa</name>
    <dbReference type="NCBI Taxonomy" id="7209"/>
    <lineage>
        <taxon>Eukaryota</taxon>
        <taxon>Metazoa</taxon>
        <taxon>Ecdysozoa</taxon>
        <taxon>Nematoda</taxon>
        <taxon>Chromadorea</taxon>
        <taxon>Rhabditida</taxon>
        <taxon>Spirurina</taxon>
        <taxon>Spiruromorpha</taxon>
        <taxon>Filarioidea</taxon>
        <taxon>Onchocercidae</taxon>
        <taxon>Loa</taxon>
    </lineage>
</organism>
<reference evidence="2" key="1">
    <citation type="submission" date="2012-04" db="EMBL/GenBank/DDBJ databases">
        <title>The Genome Sequence of Loa loa.</title>
        <authorList>
            <consortium name="The Broad Institute Genome Sequencing Platform"/>
            <consortium name="Broad Institute Genome Sequencing Center for Infectious Disease"/>
            <person name="Nutman T.B."/>
            <person name="Fink D.L."/>
            <person name="Russ C."/>
            <person name="Young S."/>
            <person name="Zeng Q."/>
            <person name="Gargeya S."/>
            <person name="Alvarado L."/>
            <person name="Berlin A."/>
            <person name="Chapman S.B."/>
            <person name="Chen Z."/>
            <person name="Freedman E."/>
            <person name="Gellesch M."/>
            <person name="Goldberg J."/>
            <person name="Griggs A."/>
            <person name="Gujja S."/>
            <person name="Heilman E.R."/>
            <person name="Heiman D."/>
            <person name="Howarth C."/>
            <person name="Mehta T."/>
            <person name="Neiman D."/>
            <person name="Pearson M."/>
            <person name="Roberts A."/>
            <person name="Saif S."/>
            <person name="Shea T."/>
            <person name="Shenoy N."/>
            <person name="Sisk P."/>
            <person name="Stolte C."/>
            <person name="Sykes S."/>
            <person name="White J."/>
            <person name="Yandava C."/>
            <person name="Haas B."/>
            <person name="Henn M.R."/>
            <person name="Nusbaum C."/>
            <person name="Birren B."/>
        </authorList>
    </citation>
    <scope>NUCLEOTIDE SEQUENCE [LARGE SCALE GENOMIC DNA]</scope>
</reference>
<feature type="compositionally biased region" description="Low complexity" evidence="1">
    <location>
        <begin position="32"/>
        <end position="48"/>
    </location>
</feature>
<accession>A0A1S0TMX3</accession>
<dbReference type="GeneID" id="9948970"/>
<dbReference type="RefSeq" id="XP_003147079.1">
    <property type="nucleotide sequence ID" value="XM_003147031.1"/>
</dbReference>
<name>A0A1S0TMX3_LOALO</name>
<dbReference type="OrthoDB" id="10588687at2759"/>
<evidence type="ECO:0000313" key="2">
    <source>
        <dbReference type="EMBL" id="EFO16990.1"/>
    </source>
</evidence>
<dbReference type="EMBL" id="JH712139">
    <property type="protein sequence ID" value="EFO16990.1"/>
    <property type="molecule type" value="Genomic_DNA"/>
</dbReference>